<dbReference type="RefSeq" id="WP_184611072.1">
    <property type="nucleotide sequence ID" value="NZ_BOOS01000079.1"/>
</dbReference>
<sequence length="222" mass="25945">MTNNEPFISGIFDDFEPLEALWPTADDDLLAEDPDWWFVACLDFQKGEWHGYTEGFKEAADVIFQHISGTRAGQDLLVFPFAFCWRHHTELVLKKLINDLRRWFGEPSEAQLRTHNIRPLWERARPLLKRWDAVSDDDLDNVQRILLQLDQLDPTSAEHFRYPVTNHGAPTLPNLGRLHIRRFHEAMGRVSSFLDAADGYLAEMTSQRAEYEAEMAREVDWY</sequence>
<accession>A0A7W9DQA8</accession>
<comment type="caution">
    <text evidence="1">The sequence shown here is derived from an EMBL/GenBank/DDBJ whole genome shotgun (WGS) entry which is preliminary data.</text>
</comment>
<gene>
    <name evidence="1" type="ORF">BJ981_002543</name>
</gene>
<evidence type="ECO:0000313" key="2">
    <source>
        <dbReference type="Proteomes" id="UP000588112"/>
    </source>
</evidence>
<keyword evidence="2" id="KW-1185">Reference proteome</keyword>
<evidence type="ECO:0000313" key="1">
    <source>
        <dbReference type="EMBL" id="MBB5626844.1"/>
    </source>
</evidence>
<proteinExistence type="predicted"/>
<protein>
    <submittedName>
        <fullName evidence="1">Uncharacterized protein</fullName>
    </submittedName>
</protein>
<name>A0A7W9DQA8_9ACTN</name>
<dbReference type="Proteomes" id="UP000588112">
    <property type="component" value="Unassembled WGS sequence"/>
</dbReference>
<reference evidence="1 2" key="1">
    <citation type="submission" date="2020-08" db="EMBL/GenBank/DDBJ databases">
        <title>Sequencing the genomes of 1000 actinobacteria strains.</title>
        <authorList>
            <person name="Klenk H.-P."/>
        </authorList>
    </citation>
    <scope>NUCLEOTIDE SEQUENCE [LARGE SCALE GENOMIC DNA]</scope>
    <source>
        <strain evidence="1 2">DSM 45790</strain>
    </source>
</reference>
<dbReference type="AlphaFoldDB" id="A0A7W9DQA8"/>
<dbReference type="EMBL" id="JACHBR010000001">
    <property type="protein sequence ID" value="MBB5626844.1"/>
    <property type="molecule type" value="Genomic_DNA"/>
</dbReference>
<organism evidence="1 2">
    <name type="scientific">Sphaerisporangium krabiense</name>
    <dbReference type="NCBI Taxonomy" id="763782"/>
    <lineage>
        <taxon>Bacteria</taxon>
        <taxon>Bacillati</taxon>
        <taxon>Actinomycetota</taxon>
        <taxon>Actinomycetes</taxon>
        <taxon>Streptosporangiales</taxon>
        <taxon>Streptosporangiaceae</taxon>
        <taxon>Sphaerisporangium</taxon>
    </lineage>
</organism>